<evidence type="ECO:0000313" key="3">
    <source>
        <dbReference type="Proteomes" id="UP000028073"/>
    </source>
</evidence>
<organism evidence="2 3">
    <name type="scientific">Endozoicomonas numazuensis</name>
    <dbReference type="NCBI Taxonomy" id="1137799"/>
    <lineage>
        <taxon>Bacteria</taxon>
        <taxon>Pseudomonadati</taxon>
        <taxon>Pseudomonadota</taxon>
        <taxon>Gammaproteobacteria</taxon>
        <taxon>Oceanospirillales</taxon>
        <taxon>Endozoicomonadaceae</taxon>
        <taxon>Endozoicomonas</taxon>
    </lineage>
</organism>
<dbReference type="InterPro" id="IPR036322">
    <property type="entry name" value="WD40_repeat_dom_sf"/>
</dbReference>
<dbReference type="SUPFAM" id="SSF50978">
    <property type="entry name" value="WD40 repeat-like"/>
    <property type="match status" value="1"/>
</dbReference>
<dbReference type="EMBL" id="JOKH01000004">
    <property type="protein sequence ID" value="KEQ17025.1"/>
    <property type="molecule type" value="Genomic_DNA"/>
</dbReference>
<dbReference type="InterPro" id="IPR015943">
    <property type="entry name" value="WD40/YVTN_repeat-like_dom_sf"/>
</dbReference>
<name>A0A081NF02_9GAMM</name>
<dbReference type="Proteomes" id="UP000028073">
    <property type="component" value="Unassembled WGS sequence"/>
</dbReference>
<dbReference type="InterPro" id="IPR001680">
    <property type="entry name" value="WD40_rpt"/>
</dbReference>
<feature type="repeat" description="WD" evidence="1">
    <location>
        <begin position="239"/>
        <end position="270"/>
    </location>
</feature>
<dbReference type="SMART" id="SM00320">
    <property type="entry name" value="WD40"/>
    <property type="match status" value="2"/>
</dbReference>
<feature type="non-terminal residue" evidence="2">
    <location>
        <position position="315"/>
    </location>
</feature>
<dbReference type="Gene3D" id="2.130.10.10">
    <property type="entry name" value="YVTN repeat-like/Quinoprotein amine dehydrogenase"/>
    <property type="match status" value="1"/>
</dbReference>
<comment type="caution">
    <text evidence="2">The sequence shown here is derived from an EMBL/GenBank/DDBJ whole genome shotgun (WGS) entry which is preliminary data.</text>
</comment>
<proteinExistence type="predicted"/>
<gene>
    <name evidence="2" type="ORF">GZ78_20660</name>
</gene>
<keyword evidence="1" id="KW-0853">WD repeat</keyword>
<keyword evidence="3" id="KW-1185">Reference proteome</keyword>
<dbReference type="Pfam" id="PF00400">
    <property type="entry name" value="WD40"/>
    <property type="match status" value="1"/>
</dbReference>
<protein>
    <submittedName>
        <fullName evidence="2">Uncharacterized protein</fullName>
    </submittedName>
</protein>
<reference evidence="2 3" key="1">
    <citation type="submission" date="2014-06" db="EMBL/GenBank/DDBJ databases">
        <title>Whole Genome Sequences of Three Symbiotic Endozoicomonas Bacteria.</title>
        <authorList>
            <person name="Neave M.J."/>
            <person name="Apprill A."/>
            <person name="Voolstra C.R."/>
        </authorList>
    </citation>
    <scope>NUCLEOTIDE SEQUENCE [LARGE SCALE GENOMIC DNA]</scope>
    <source>
        <strain evidence="2 3">DSM 25634</strain>
    </source>
</reference>
<dbReference type="PROSITE" id="PS50294">
    <property type="entry name" value="WD_REPEATS_REGION"/>
    <property type="match status" value="1"/>
</dbReference>
<evidence type="ECO:0000256" key="1">
    <source>
        <dbReference type="PROSITE-ProRule" id="PRU00221"/>
    </source>
</evidence>
<sequence>MISKLAGLMLGVLASISHGITEGSGAPERLGFIPGPAIKFNPTELMELDEEGRTYGSPVWVTALRFKPDGSELVMTGTTVLGTPQAFVQRFNTSALTPAQKNIHRLRHQHLALDVLRQASICSGGGCIATGRRDYLYSFLASTDEGDLIEQYLLNFADSTNIRAHTYILDATWLAYGREGQLSLINPANKTVGFPLPGAFPSDVNTLDSQGPWLASGDRSGEIRVHNLTHLSDISYVNMTAHSGIVLDLSFSPDAARLLSGGNDNRARLWHREAEGHFTLVQNMTFDADARVVLYHPGGEHYVVAEGPRVHLYEA</sequence>
<evidence type="ECO:0000313" key="2">
    <source>
        <dbReference type="EMBL" id="KEQ17025.1"/>
    </source>
</evidence>
<dbReference type="PROSITE" id="PS50082">
    <property type="entry name" value="WD_REPEATS_2"/>
    <property type="match status" value="1"/>
</dbReference>
<accession>A0A081NF02</accession>
<dbReference type="STRING" id="1137799.GZ78_20660"/>
<dbReference type="AlphaFoldDB" id="A0A081NF02"/>